<dbReference type="RefSeq" id="XP_007931361.1">
    <property type="nucleotide sequence ID" value="XM_007933170.1"/>
</dbReference>
<reference evidence="6 7" key="1">
    <citation type="journal article" date="2012" name="PLoS Pathog.">
        <title>Diverse lifestyles and strategies of plant pathogenesis encoded in the genomes of eighteen Dothideomycetes fungi.</title>
        <authorList>
            <person name="Ohm R.A."/>
            <person name="Feau N."/>
            <person name="Henrissat B."/>
            <person name="Schoch C.L."/>
            <person name="Horwitz B.A."/>
            <person name="Barry K.W."/>
            <person name="Condon B.J."/>
            <person name="Copeland A.C."/>
            <person name="Dhillon B."/>
            <person name="Glaser F."/>
            <person name="Hesse C.N."/>
            <person name="Kosti I."/>
            <person name="LaButti K."/>
            <person name="Lindquist E.A."/>
            <person name="Lucas S."/>
            <person name="Salamov A.A."/>
            <person name="Bradshaw R.E."/>
            <person name="Ciuffetti L."/>
            <person name="Hamelin R.C."/>
            <person name="Kema G.H.J."/>
            <person name="Lawrence C."/>
            <person name="Scott J.A."/>
            <person name="Spatafora J.W."/>
            <person name="Turgeon B.G."/>
            <person name="de Wit P.J.G.M."/>
            <person name="Zhong S."/>
            <person name="Goodwin S.B."/>
            <person name="Grigoriev I.V."/>
        </authorList>
    </citation>
    <scope>NUCLEOTIDE SEQUENCE [LARGE SCALE GENOMIC DNA]</scope>
    <source>
        <strain evidence="6 7">CIRAD86</strain>
    </source>
</reference>
<evidence type="ECO:0000259" key="5">
    <source>
        <dbReference type="Pfam" id="PF08546"/>
    </source>
</evidence>
<dbReference type="GeneID" id="19342189"/>
<dbReference type="GO" id="GO:0005739">
    <property type="term" value="C:mitochondrion"/>
    <property type="evidence" value="ECO:0007669"/>
    <property type="project" value="TreeGrafter"/>
</dbReference>
<dbReference type="InterPro" id="IPR013752">
    <property type="entry name" value="KPA_reductase"/>
</dbReference>
<evidence type="ECO:0000256" key="1">
    <source>
        <dbReference type="ARBA" id="ARBA00007870"/>
    </source>
</evidence>
<evidence type="ECO:0008006" key="8">
    <source>
        <dbReference type="Google" id="ProtNLM"/>
    </source>
</evidence>
<dbReference type="STRING" id="383855.M2YID2"/>
<sequence>MERIYILGLGNVGKLLAHAVRTLPEQPKVTLLLHRESLLEEWEAGGKSVVVEGEDGINCSTGYDVELVVPDQRISAPIHHLFVATKTFTTASALESIRDRISSTTRIYFFQNGIGTVDEVLQKVFPDSHPAPLLFQGILFHGTQPLDDYALRMLQKCPQLNTVIVPEDELYFTQLEKLAVNAIINPLTAISDAPCGMLKPQEATVSKVVREIAREISTILCALPEIAGNVDLKARYGMERLEALVYKTARICGDDFAPSMLDDVRARRQTEIHHINGFLLRRAEELKIPCPVNRTLVQLVEAKAARM</sequence>
<dbReference type="InterPro" id="IPR013332">
    <property type="entry name" value="KPR_N"/>
</dbReference>
<dbReference type="InterPro" id="IPR036291">
    <property type="entry name" value="NAD(P)-bd_dom_sf"/>
</dbReference>
<organism evidence="6 7">
    <name type="scientific">Pseudocercospora fijiensis (strain CIRAD86)</name>
    <name type="common">Black leaf streak disease fungus</name>
    <name type="synonym">Mycosphaerella fijiensis</name>
    <dbReference type="NCBI Taxonomy" id="383855"/>
    <lineage>
        <taxon>Eukaryota</taxon>
        <taxon>Fungi</taxon>
        <taxon>Dikarya</taxon>
        <taxon>Ascomycota</taxon>
        <taxon>Pezizomycotina</taxon>
        <taxon>Dothideomycetes</taxon>
        <taxon>Dothideomycetidae</taxon>
        <taxon>Mycosphaerellales</taxon>
        <taxon>Mycosphaerellaceae</taxon>
        <taxon>Pseudocercospora</taxon>
    </lineage>
</organism>
<dbReference type="InterPro" id="IPR050838">
    <property type="entry name" value="Ketopantoate_reductase"/>
</dbReference>
<dbReference type="eggNOG" id="ENOG502QPT5">
    <property type="taxonomic scope" value="Eukaryota"/>
</dbReference>
<accession>M2YID2</accession>
<dbReference type="Pfam" id="PF08546">
    <property type="entry name" value="ApbA_C"/>
    <property type="match status" value="1"/>
</dbReference>
<evidence type="ECO:0000313" key="7">
    <source>
        <dbReference type="Proteomes" id="UP000016932"/>
    </source>
</evidence>
<dbReference type="Gene3D" id="3.40.50.720">
    <property type="entry name" value="NAD(P)-binding Rossmann-like Domain"/>
    <property type="match status" value="1"/>
</dbReference>
<proteinExistence type="inferred from homology"/>
<feature type="domain" description="Ketopantoate reductase N-terminal" evidence="4">
    <location>
        <begin position="4"/>
        <end position="146"/>
    </location>
</feature>
<dbReference type="PANTHER" id="PTHR43765:SF2">
    <property type="entry name" value="2-DEHYDROPANTOATE 2-REDUCTASE"/>
    <property type="match status" value="1"/>
</dbReference>
<dbReference type="HOGENOM" id="CLU_031468_10_2_1"/>
<keyword evidence="3" id="KW-0560">Oxidoreductase</keyword>
<dbReference type="KEGG" id="pfj:MYCFIDRAFT_84395"/>
<gene>
    <name evidence="6" type="ORF">MYCFIDRAFT_84395</name>
</gene>
<dbReference type="VEuPathDB" id="FungiDB:MYCFIDRAFT_84395"/>
<dbReference type="OrthoDB" id="73846at2759"/>
<keyword evidence="2" id="KW-0521">NADP</keyword>
<dbReference type="InterPro" id="IPR013328">
    <property type="entry name" value="6PGD_dom2"/>
</dbReference>
<evidence type="ECO:0000313" key="6">
    <source>
        <dbReference type="EMBL" id="EME77535.1"/>
    </source>
</evidence>
<dbReference type="PANTHER" id="PTHR43765">
    <property type="entry name" value="2-DEHYDROPANTOATE 2-REDUCTASE-RELATED"/>
    <property type="match status" value="1"/>
</dbReference>
<name>M2YID2_PSEFD</name>
<protein>
    <recommendedName>
        <fullName evidence="8">2-dehydropantoate 2-reductase</fullName>
    </recommendedName>
</protein>
<dbReference type="InterPro" id="IPR008927">
    <property type="entry name" value="6-PGluconate_DH-like_C_sf"/>
</dbReference>
<dbReference type="EMBL" id="KB446564">
    <property type="protein sequence ID" value="EME77535.1"/>
    <property type="molecule type" value="Genomic_DNA"/>
</dbReference>
<feature type="domain" description="Ketopantoate reductase C-terminal" evidence="5">
    <location>
        <begin position="173"/>
        <end position="303"/>
    </location>
</feature>
<evidence type="ECO:0000256" key="3">
    <source>
        <dbReference type="ARBA" id="ARBA00023002"/>
    </source>
</evidence>
<comment type="similarity">
    <text evidence="1">Belongs to the ketopantoate reductase family.</text>
</comment>
<dbReference type="Gene3D" id="1.10.1040.10">
    <property type="entry name" value="N-(1-d-carboxylethyl)-l-norvaline Dehydrogenase, domain 2"/>
    <property type="match status" value="1"/>
</dbReference>
<dbReference type="AlphaFoldDB" id="M2YID2"/>
<dbReference type="Pfam" id="PF02558">
    <property type="entry name" value="ApbA"/>
    <property type="match status" value="1"/>
</dbReference>
<dbReference type="GO" id="GO:0008677">
    <property type="term" value="F:2-dehydropantoate 2-reductase activity"/>
    <property type="evidence" value="ECO:0007669"/>
    <property type="project" value="TreeGrafter"/>
</dbReference>
<dbReference type="GO" id="GO:0050661">
    <property type="term" value="F:NADP binding"/>
    <property type="evidence" value="ECO:0007669"/>
    <property type="project" value="TreeGrafter"/>
</dbReference>
<dbReference type="SUPFAM" id="SSF51735">
    <property type="entry name" value="NAD(P)-binding Rossmann-fold domains"/>
    <property type="match status" value="1"/>
</dbReference>
<evidence type="ECO:0000259" key="4">
    <source>
        <dbReference type="Pfam" id="PF02558"/>
    </source>
</evidence>
<dbReference type="SUPFAM" id="SSF48179">
    <property type="entry name" value="6-phosphogluconate dehydrogenase C-terminal domain-like"/>
    <property type="match status" value="1"/>
</dbReference>
<keyword evidence="7" id="KW-1185">Reference proteome</keyword>
<dbReference type="Proteomes" id="UP000016932">
    <property type="component" value="Unassembled WGS sequence"/>
</dbReference>
<evidence type="ECO:0000256" key="2">
    <source>
        <dbReference type="ARBA" id="ARBA00022857"/>
    </source>
</evidence>